<dbReference type="RefSeq" id="WP_135617963.1">
    <property type="nucleotide sequence ID" value="NZ_RQGG01000012.1"/>
</dbReference>
<dbReference type="InterPro" id="IPR036237">
    <property type="entry name" value="Xyl_isomerase-like_sf"/>
</dbReference>
<name>A0A4R9JU77_9LEPT</name>
<accession>A0A4R9JU77</accession>
<proteinExistence type="predicted"/>
<protein>
    <submittedName>
        <fullName evidence="1">Xylose isomerase</fullName>
    </submittedName>
</protein>
<keyword evidence="2" id="KW-1185">Reference proteome</keyword>
<sequence>MKTQFGHITYCTNIHPGESWAHHFVELKTHLPILKKELSPKEPMGIGLRLSNEASLALAKENNLIEFQNWLEEESFYVIAINGFPYGGFHEEAVKEDVYRPDWVTKERFEYTNRLFSLLKVLLPEKGEGGVSTPPLSYSFFDTEEKERFLRKANCTEQIIQTLINLIRIQREEGKTLHLDIEPEPDGLLGTFSDWMRWYEWDLIPKALPVLIQEFGFDPKTAEENIKQHIRLCLDVCHLAVTYETNSFLFSELKRLGIKVGRIQVSSALKLKFQEPIQEYIHALKPFDEKKYLHQVVSCTKEGETKSYRDLGDALAAGASFGEEWRIHFHVPIFLETYGKFFSTQEELKMVLSEHKKNRITQILEIETYTWNVLPESLQMPIGKSILRELLWLKTFLESNLNELI</sequence>
<keyword evidence="1" id="KW-0413">Isomerase</keyword>
<reference evidence="1" key="1">
    <citation type="journal article" date="2019" name="PLoS Negl. Trop. Dis.">
        <title>Revisiting the worldwide diversity of Leptospira species in the environment.</title>
        <authorList>
            <person name="Vincent A.T."/>
            <person name="Schiettekatte O."/>
            <person name="Bourhy P."/>
            <person name="Veyrier F.J."/>
            <person name="Picardeau M."/>
        </authorList>
    </citation>
    <scope>NUCLEOTIDE SEQUENCE [LARGE SCALE GENOMIC DNA]</scope>
    <source>
        <strain evidence="1">201702454</strain>
    </source>
</reference>
<evidence type="ECO:0000313" key="1">
    <source>
        <dbReference type="EMBL" id="TGL55299.1"/>
    </source>
</evidence>
<organism evidence="1 2">
    <name type="scientific">Leptospira kemamanensis</name>
    <dbReference type="NCBI Taxonomy" id="2484942"/>
    <lineage>
        <taxon>Bacteria</taxon>
        <taxon>Pseudomonadati</taxon>
        <taxon>Spirochaetota</taxon>
        <taxon>Spirochaetia</taxon>
        <taxon>Leptospirales</taxon>
        <taxon>Leptospiraceae</taxon>
        <taxon>Leptospira</taxon>
    </lineage>
</organism>
<dbReference type="NCBIfam" id="NF035939">
    <property type="entry name" value="TIM_EboE"/>
    <property type="match status" value="1"/>
</dbReference>
<dbReference type="Proteomes" id="UP000297609">
    <property type="component" value="Unassembled WGS sequence"/>
</dbReference>
<comment type="caution">
    <text evidence="1">The sequence shown here is derived from an EMBL/GenBank/DDBJ whole genome shotgun (WGS) entry which is preliminary data.</text>
</comment>
<dbReference type="EMBL" id="RQGG01000012">
    <property type="protein sequence ID" value="TGL55299.1"/>
    <property type="molecule type" value="Genomic_DNA"/>
</dbReference>
<dbReference type="GO" id="GO:0016853">
    <property type="term" value="F:isomerase activity"/>
    <property type="evidence" value="ECO:0007669"/>
    <property type="project" value="UniProtKB-KW"/>
</dbReference>
<evidence type="ECO:0000313" key="2">
    <source>
        <dbReference type="Proteomes" id="UP000297609"/>
    </source>
</evidence>
<dbReference type="SUPFAM" id="SSF51658">
    <property type="entry name" value="Xylose isomerase-like"/>
    <property type="match status" value="1"/>
</dbReference>
<gene>
    <name evidence="1" type="ORF">EHQ59_04490</name>
</gene>
<dbReference type="OrthoDB" id="9785907at2"/>
<dbReference type="AlphaFoldDB" id="A0A4R9JU77"/>